<keyword evidence="4" id="KW-1185">Reference proteome</keyword>
<proteinExistence type="predicted"/>
<dbReference type="AlphaFoldDB" id="A0A1S1Q4Y6"/>
<evidence type="ECO:0000256" key="2">
    <source>
        <dbReference type="SAM" id="Phobius"/>
    </source>
</evidence>
<feature type="transmembrane region" description="Helical" evidence="2">
    <location>
        <begin position="65"/>
        <end position="84"/>
    </location>
</feature>
<dbReference type="Pfam" id="PF12277">
    <property type="entry name" value="DUF3618"/>
    <property type="match status" value="1"/>
</dbReference>
<dbReference type="EMBL" id="MBLM01000167">
    <property type="protein sequence ID" value="OHV29000.1"/>
    <property type="molecule type" value="Genomic_DNA"/>
</dbReference>
<reference evidence="4" key="1">
    <citation type="submission" date="2016-07" db="EMBL/GenBank/DDBJ databases">
        <title>Sequence Frankia sp. strain CcI1.17.</title>
        <authorList>
            <person name="Ghodhbane-Gtari F."/>
            <person name="Swanson E."/>
            <person name="Gueddou A."/>
            <person name="Morris K."/>
            <person name="Hezbri K."/>
            <person name="Ktari A."/>
            <person name="Nouioui I."/>
            <person name="Abebe-Akele F."/>
            <person name="Simpson S."/>
            <person name="Thomas K."/>
            <person name="Gtari M."/>
            <person name="Tisa L.S."/>
            <person name="Hurst S."/>
        </authorList>
    </citation>
    <scope>NUCLEOTIDE SEQUENCE [LARGE SCALE GENOMIC DNA]</scope>
    <source>
        <strain evidence="4">Cc1.17</strain>
    </source>
</reference>
<organism evidence="3 4">
    <name type="scientific">Parafrankia colletiae</name>
    <dbReference type="NCBI Taxonomy" id="573497"/>
    <lineage>
        <taxon>Bacteria</taxon>
        <taxon>Bacillati</taxon>
        <taxon>Actinomycetota</taxon>
        <taxon>Actinomycetes</taxon>
        <taxon>Frankiales</taxon>
        <taxon>Frankiaceae</taxon>
        <taxon>Parafrankia</taxon>
    </lineage>
</organism>
<feature type="region of interest" description="Disordered" evidence="1">
    <location>
        <begin position="20"/>
        <end position="68"/>
    </location>
</feature>
<name>A0A1S1Q4Y6_9ACTN</name>
<gene>
    <name evidence="3" type="ORF">CC117_29495</name>
</gene>
<protein>
    <recommendedName>
        <fullName evidence="5">DUF3618 domain-containing protein</fullName>
    </recommendedName>
</protein>
<dbReference type="OrthoDB" id="3218417at2"/>
<feature type="compositionally biased region" description="Basic and acidic residues" evidence="1">
    <location>
        <begin position="20"/>
        <end position="29"/>
    </location>
</feature>
<accession>A0A1S1Q4Y6</accession>
<dbReference type="RefSeq" id="WP_071091443.1">
    <property type="nucleotide sequence ID" value="NZ_MBLM01000167.1"/>
</dbReference>
<dbReference type="Proteomes" id="UP000179627">
    <property type="component" value="Unassembled WGS sequence"/>
</dbReference>
<dbReference type="InterPro" id="IPR022062">
    <property type="entry name" value="DUF3618"/>
</dbReference>
<evidence type="ECO:0000313" key="3">
    <source>
        <dbReference type="EMBL" id="OHV29000.1"/>
    </source>
</evidence>
<keyword evidence="2" id="KW-0472">Membrane</keyword>
<evidence type="ECO:0008006" key="5">
    <source>
        <dbReference type="Google" id="ProtNLM"/>
    </source>
</evidence>
<keyword evidence="2" id="KW-0812">Transmembrane</keyword>
<keyword evidence="2" id="KW-1133">Transmembrane helix</keyword>
<evidence type="ECO:0000256" key="1">
    <source>
        <dbReference type="SAM" id="MobiDB-lite"/>
    </source>
</evidence>
<evidence type="ECO:0000313" key="4">
    <source>
        <dbReference type="Proteomes" id="UP000179627"/>
    </source>
</evidence>
<comment type="caution">
    <text evidence="3">The sequence shown here is derived from an EMBL/GenBank/DDBJ whole genome shotgun (WGS) entry which is preliminary data.</text>
</comment>
<sequence length="94" mass="10006">MTSPKSDEIRSEIEATRAQLGHDLDELSDRISPQKVAGRTAQGVKTKVTTASSAGRDKARENPRAAGTAAGGLAAVGLLTSMIARRRRRRHRAG</sequence>